<evidence type="ECO:0000256" key="2">
    <source>
        <dbReference type="ARBA" id="ARBA00006409"/>
    </source>
</evidence>
<evidence type="ECO:0000256" key="5">
    <source>
        <dbReference type="ARBA" id="ARBA00022630"/>
    </source>
</evidence>
<evidence type="ECO:0000256" key="12">
    <source>
        <dbReference type="ARBA" id="ARBA00033999"/>
    </source>
</evidence>
<evidence type="ECO:0000259" key="13">
    <source>
        <dbReference type="PROSITE" id="PS51645"/>
    </source>
</evidence>
<dbReference type="Pfam" id="PF00875">
    <property type="entry name" value="DNA_photolyase"/>
    <property type="match status" value="1"/>
</dbReference>
<dbReference type="SUPFAM" id="SSF48173">
    <property type="entry name" value="Cryptochrome/photolyase FAD-binding domain"/>
    <property type="match status" value="1"/>
</dbReference>
<dbReference type="Gene3D" id="3.40.50.620">
    <property type="entry name" value="HUPs"/>
    <property type="match status" value="1"/>
</dbReference>
<dbReference type="Proteomes" id="UP000201917">
    <property type="component" value="Segment"/>
</dbReference>
<dbReference type="FunFam" id="1.10.579.10:FF:000002">
    <property type="entry name" value="Deoxyribodipyrimidine photolyase"/>
    <property type="match status" value="1"/>
</dbReference>
<dbReference type="GO" id="GO:0000719">
    <property type="term" value="P:photoreactive repair"/>
    <property type="evidence" value="ECO:0007669"/>
    <property type="project" value="TreeGrafter"/>
</dbReference>
<dbReference type="Gene3D" id="1.10.579.10">
    <property type="entry name" value="DNA Cyclobutane Dipyrimidine Photolyase, subunit A, domain 3"/>
    <property type="match status" value="1"/>
</dbReference>
<evidence type="ECO:0000256" key="3">
    <source>
        <dbReference type="ARBA" id="ARBA00013149"/>
    </source>
</evidence>
<dbReference type="InterPro" id="IPR008148">
    <property type="entry name" value="DNA_photolyase_2"/>
</dbReference>
<dbReference type="PANTHER" id="PTHR10211:SF0">
    <property type="entry name" value="DEOXYRIBODIPYRIMIDINE PHOTO-LYASE"/>
    <property type="match status" value="1"/>
</dbReference>
<dbReference type="FunFam" id="3.40.50.620:FF:000110">
    <property type="entry name" value="Deoxyribodipyrimidine photolyase"/>
    <property type="match status" value="1"/>
</dbReference>
<dbReference type="GO" id="GO:0003904">
    <property type="term" value="F:deoxyribodipyrimidine photo-lyase activity"/>
    <property type="evidence" value="ECO:0007669"/>
    <property type="project" value="UniProtKB-EC"/>
</dbReference>
<keyword evidence="10 14" id="KW-0456">Lyase</keyword>
<keyword evidence="6" id="KW-0227">DNA damage</keyword>
<keyword evidence="15" id="KW-1185">Reference proteome</keyword>
<dbReference type="GO" id="GO:0009650">
    <property type="term" value="P:UV protection"/>
    <property type="evidence" value="ECO:0007669"/>
    <property type="project" value="UniProtKB-ARBA"/>
</dbReference>
<dbReference type="InterPro" id="IPR036134">
    <property type="entry name" value="Crypto/Photolyase_FAD-like_sf"/>
</dbReference>
<dbReference type="SUPFAM" id="SSF52425">
    <property type="entry name" value="Cryptochrome/photolyase, N-terminal domain"/>
    <property type="match status" value="1"/>
</dbReference>
<dbReference type="GO" id="GO:0003677">
    <property type="term" value="F:DNA binding"/>
    <property type="evidence" value="ECO:0007669"/>
    <property type="project" value="UniProtKB-KW"/>
</dbReference>
<comment type="cofactor">
    <cofactor evidence="1">
        <name>FAD</name>
        <dbReference type="ChEBI" id="CHEBI:57692"/>
    </cofactor>
</comment>
<feature type="domain" description="Photolyase/cryptochrome alpha/beta" evidence="13">
    <location>
        <begin position="55"/>
        <end position="187"/>
    </location>
</feature>
<organism evidence="14 15">
    <name type="scientific">Sucra jujuba nucleopolyhedrovirus</name>
    <dbReference type="NCBI Taxonomy" id="1563660"/>
    <lineage>
        <taxon>Viruses</taxon>
        <taxon>Viruses incertae sedis</taxon>
        <taxon>Naldaviricetes</taxon>
        <taxon>Lefavirales</taxon>
        <taxon>Baculoviridae</taxon>
        <taxon>Alphabaculovirus</taxon>
        <taxon>Alphabaculovirus sujujubae</taxon>
    </lineage>
</organism>
<dbReference type="InterPro" id="IPR014729">
    <property type="entry name" value="Rossmann-like_a/b/a_fold"/>
</dbReference>
<sequence length="497" mass="58121">MEQQSPKRFKNCHVDSNILLHYFELSRVLNASQKCDRSRVRVLSRVDKLDNTRRGGVVYWMSRDSRVQDNWALIHAQELANELSQPLYVVFCLTAGFLNATKRQFAFLLDGLKEVQKDCRRLNIEFVLLDGSGDLVLTPWVEAHNISAVVCDFNPLRNVLDWVNSVQGQLPDNVYFAQVDAHNVVPCWIASFKQEYTARTFRSKINRVLDQYLKPFPPVLEHKFSATNKNNAVINWEQLLDTRIADKHVSPVEWARAGYCEALLVLADFVKKNLLCYSDKRNDPTVQAQSNLSPWYHFGQISVQRVILFLRSNSDFLPVSLQCKKNVEMYIEECLVRRELADNFCYYNKHYDCIEGAPAWAQQTLHAHASDRRDFCYTREQWDQALTHDPLWNAAQRQLKREGKMHGFMRMYWAKKILEWSASPAEALQHAIFFNDYYSLDGRDSNGYVGCMWSICGVHDQGWKERKVFGKIRYMNYDGCTRKFNVNLYVRKYNKNL</sequence>
<protein>
    <recommendedName>
        <fullName evidence="4">Deoxyribodipyrimidine photo-lyase</fullName>
        <ecNumber evidence="3">4.1.99.3</ecNumber>
    </recommendedName>
    <alternativeName>
        <fullName evidence="11">DNA photolyase</fullName>
    </alternativeName>
</protein>
<evidence type="ECO:0000256" key="1">
    <source>
        <dbReference type="ARBA" id="ARBA00001974"/>
    </source>
</evidence>
<keyword evidence="8" id="KW-0238">DNA-binding</keyword>
<dbReference type="EC" id="4.1.99.3" evidence="3"/>
<dbReference type="PROSITE" id="PS51645">
    <property type="entry name" value="PHR_CRY_ALPHA_BETA"/>
    <property type="match status" value="1"/>
</dbReference>
<dbReference type="InterPro" id="IPR006050">
    <property type="entry name" value="DNA_photolyase_N"/>
</dbReference>
<dbReference type="GeneID" id="26382586"/>
<evidence type="ECO:0000256" key="6">
    <source>
        <dbReference type="ARBA" id="ARBA00022763"/>
    </source>
</evidence>
<evidence type="ECO:0000313" key="14">
    <source>
        <dbReference type="EMBL" id="AIU41370.1"/>
    </source>
</evidence>
<dbReference type="FunFam" id="1.25.40.80:FF:000004">
    <property type="entry name" value="Deoxyribodipyrimidine photolyase"/>
    <property type="match status" value="1"/>
</dbReference>
<dbReference type="KEGG" id="vg:26382586"/>
<dbReference type="OrthoDB" id="5004at10239"/>
<dbReference type="InterPro" id="IPR032673">
    <property type="entry name" value="DNA_photolyase_2_CS"/>
</dbReference>
<dbReference type="Gene3D" id="1.25.40.80">
    <property type="match status" value="1"/>
</dbReference>
<evidence type="ECO:0000256" key="11">
    <source>
        <dbReference type="ARBA" id="ARBA00031671"/>
    </source>
</evidence>
<evidence type="ECO:0000256" key="8">
    <source>
        <dbReference type="ARBA" id="ARBA00023125"/>
    </source>
</evidence>
<evidence type="ECO:0000256" key="7">
    <source>
        <dbReference type="ARBA" id="ARBA00022827"/>
    </source>
</evidence>
<dbReference type="InterPro" id="IPR036155">
    <property type="entry name" value="Crypto/Photolyase_N_sf"/>
</dbReference>
<name>A0A097P963_9ABAC</name>
<evidence type="ECO:0000313" key="15">
    <source>
        <dbReference type="Proteomes" id="UP000201917"/>
    </source>
</evidence>
<comment type="catalytic activity">
    <reaction evidence="12">
        <text>cyclobutadipyrimidine (in DNA) = 2 pyrimidine residues (in DNA).</text>
        <dbReference type="EC" id="4.1.99.3"/>
    </reaction>
</comment>
<evidence type="ECO:0000256" key="4">
    <source>
        <dbReference type="ARBA" id="ARBA00014046"/>
    </source>
</evidence>
<evidence type="ECO:0000256" key="10">
    <source>
        <dbReference type="ARBA" id="ARBA00023239"/>
    </source>
</evidence>
<dbReference type="NCBIfam" id="TIGR00591">
    <property type="entry name" value="phr2"/>
    <property type="match status" value="1"/>
</dbReference>
<dbReference type="EMBL" id="KJ676450">
    <property type="protein sequence ID" value="AIU41370.1"/>
    <property type="molecule type" value="Genomic_DNA"/>
</dbReference>
<reference evidence="14 15" key="1">
    <citation type="journal article" date="2014" name="PLoS ONE">
        <title>Genomic Sequencing and Analysis of Sucra jujuba Nucleopolyhedrovirus.</title>
        <authorList>
            <person name="Liu X."/>
            <person name="Yin F."/>
            <person name="Zhu Z."/>
            <person name="Hou D."/>
            <person name="Wang J."/>
            <person name="Zhang L."/>
            <person name="Wang M."/>
            <person name="Wang H."/>
            <person name="Hu Z."/>
            <person name="Deng F."/>
        </authorList>
    </citation>
    <scope>NUCLEOTIDE SEQUENCE [LARGE SCALE GENOMIC DNA]</scope>
    <source>
        <strain evidence="14">473</strain>
    </source>
</reference>
<dbReference type="PROSITE" id="PS01084">
    <property type="entry name" value="DNA_PHOTOLYASES_2_2"/>
    <property type="match status" value="1"/>
</dbReference>
<keyword evidence="5" id="KW-0285">Flavoprotein</keyword>
<keyword evidence="9" id="KW-0234">DNA repair</keyword>
<dbReference type="RefSeq" id="YP_009186822.1">
    <property type="nucleotide sequence ID" value="NC_028636.1"/>
</dbReference>
<proteinExistence type="inferred from homology"/>
<comment type="similarity">
    <text evidence="2">Belongs to the DNA photolyase class-2 family.</text>
</comment>
<dbReference type="InterPro" id="IPR052219">
    <property type="entry name" value="Photolyase_Class-2"/>
</dbReference>
<evidence type="ECO:0000256" key="9">
    <source>
        <dbReference type="ARBA" id="ARBA00023204"/>
    </source>
</evidence>
<keyword evidence="7" id="KW-0274">FAD</keyword>
<accession>A0A097P963</accession>
<dbReference type="PANTHER" id="PTHR10211">
    <property type="entry name" value="DEOXYRIBODIPYRIMIDINE PHOTOLYASE"/>
    <property type="match status" value="1"/>
</dbReference>